<dbReference type="GO" id="GO:0045271">
    <property type="term" value="C:respiratory chain complex I"/>
    <property type="evidence" value="ECO:0007669"/>
    <property type="project" value="InterPro"/>
</dbReference>
<keyword evidence="4" id="KW-1185">Reference proteome</keyword>
<evidence type="ECO:0008006" key="5">
    <source>
        <dbReference type="Google" id="ProtNLM"/>
    </source>
</evidence>
<dbReference type="InterPro" id="IPR007763">
    <property type="entry name" value="NDUFA12"/>
</dbReference>
<evidence type="ECO:0000256" key="2">
    <source>
        <dbReference type="SAM" id="MobiDB-lite"/>
    </source>
</evidence>
<dbReference type="EMBL" id="CP064812">
    <property type="protein sequence ID" value="QPG72831.1"/>
    <property type="molecule type" value="Genomic_DNA"/>
</dbReference>
<reference evidence="3" key="1">
    <citation type="submission" date="2020-10" db="EMBL/GenBank/DDBJ databases">
        <authorList>
            <person name="Roach M.J.R."/>
        </authorList>
    </citation>
    <scope>NUCLEOTIDE SEQUENCE</scope>
    <source>
        <strain evidence="3">CBS 1945</strain>
    </source>
</reference>
<protein>
    <recommendedName>
        <fullName evidence="5">NADH dehydrogenase [ubiquinone] 1 alpha subcomplex subunit 12</fullName>
    </recommendedName>
</protein>
<sequence length="156" mass="19268">MDRINKVVPIWRRVWYSWKSLESVPFRKQFFAGYDLKGNTYWEFYPRGKGPEKPRRIWHPYKSEEFVFDYFDKLPIQWLQWLRYSRYKAPTVQELVDDERRLEKLQKVVKLKGEQMEYKKNLSDNKMVENMYKEIQKMEGEKATRKQKEHEKTSSA</sequence>
<accession>A0A875RVE3</accession>
<evidence type="ECO:0000313" key="3">
    <source>
        <dbReference type="EMBL" id="QPG72831.1"/>
    </source>
</evidence>
<organism evidence="3 4">
    <name type="scientific">Eeniella nana</name>
    <name type="common">Yeast</name>
    <name type="synonym">Brettanomyces nanus</name>
    <dbReference type="NCBI Taxonomy" id="13502"/>
    <lineage>
        <taxon>Eukaryota</taxon>
        <taxon>Fungi</taxon>
        <taxon>Dikarya</taxon>
        <taxon>Ascomycota</taxon>
        <taxon>Saccharomycotina</taxon>
        <taxon>Pichiomycetes</taxon>
        <taxon>Pichiales</taxon>
        <taxon>Pichiaceae</taxon>
        <taxon>Brettanomyces</taxon>
    </lineage>
</organism>
<dbReference type="GeneID" id="62193534"/>
<dbReference type="AlphaFoldDB" id="A0A875RVE3"/>
<dbReference type="InterPro" id="IPR052618">
    <property type="entry name" value="ComplexI_NDUFA12"/>
</dbReference>
<name>A0A875RVE3_EENNA</name>
<dbReference type="Proteomes" id="UP000662931">
    <property type="component" value="Chromosome 1"/>
</dbReference>
<dbReference type="GO" id="GO:0005739">
    <property type="term" value="C:mitochondrion"/>
    <property type="evidence" value="ECO:0007669"/>
    <property type="project" value="TreeGrafter"/>
</dbReference>
<dbReference type="PANTHER" id="PTHR32470">
    <property type="entry name" value="ADH DEHYDROGENASE [UBIQUINONE] 1 ALPHA SUBCOMPLEX ASSEMBLY FACTOR 2"/>
    <property type="match status" value="1"/>
</dbReference>
<dbReference type="KEGG" id="bnn:FOA43_000133"/>
<dbReference type="GO" id="GO:0032981">
    <property type="term" value="P:mitochondrial respiratory chain complex I assembly"/>
    <property type="evidence" value="ECO:0007669"/>
    <property type="project" value="TreeGrafter"/>
</dbReference>
<comment type="similarity">
    <text evidence="1">Belongs to the complex I NDUFA12 subunit family.</text>
</comment>
<dbReference type="PANTHER" id="PTHR32470:SF2">
    <property type="entry name" value="NADH DEHYDROGENASE [UBIQUINONE] 1 ALPHA SUBCOMPLEX ASSEMBLY FACTOR 2"/>
    <property type="match status" value="1"/>
</dbReference>
<evidence type="ECO:0000256" key="1">
    <source>
        <dbReference type="ARBA" id="ARBA00007355"/>
    </source>
</evidence>
<proteinExistence type="inferred from homology"/>
<dbReference type="OrthoDB" id="10255576at2759"/>
<evidence type="ECO:0000313" key="4">
    <source>
        <dbReference type="Proteomes" id="UP000662931"/>
    </source>
</evidence>
<feature type="region of interest" description="Disordered" evidence="2">
    <location>
        <begin position="137"/>
        <end position="156"/>
    </location>
</feature>
<dbReference type="RefSeq" id="XP_038776396.1">
    <property type="nucleotide sequence ID" value="XM_038920468.1"/>
</dbReference>
<dbReference type="Pfam" id="PF05071">
    <property type="entry name" value="NDUFA12"/>
    <property type="match status" value="1"/>
</dbReference>
<gene>
    <name evidence="3" type="ORF">FOA43_000133</name>
</gene>